<evidence type="ECO:0000313" key="4">
    <source>
        <dbReference type="EMBL" id="WPB06079.1"/>
    </source>
</evidence>
<feature type="domain" description="ARB-07466-like C-terminal" evidence="2">
    <location>
        <begin position="116"/>
        <end position="228"/>
    </location>
</feature>
<organism evidence="3 5">
    <name type="scientific">Cercospora beticola</name>
    <name type="common">Sugarbeet leaf spot fungus</name>
    <dbReference type="NCBI Taxonomy" id="122368"/>
    <lineage>
        <taxon>Eukaryota</taxon>
        <taxon>Fungi</taxon>
        <taxon>Dikarya</taxon>
        <taxon>Ascomycota</taxon>
        <taxon>Pezizomycotina</taxon>
        <taxon>Dothideomycetes</taxon>
        <taxon>Dothideomycetidae</taxon>
        <taxon>Mycosphaerellales</taxon>
        <taxon>Mycosphaerellaceae</taxon>
        <taxon>Cercospora</taxon>
    </lineage>
</organism>
<name>A0A2G5HGH5_CERBT</name>
<dbReference type="EMBL" id="LKMD01000106">
    <property type="protein sequence ID" value="PIA91638.1"/>
    <property type="molecule type" value="Genomic_DNA"/>
</dbReference>
<dbReference type="InterPro" id="IPR058593">
    <property type="entry name" value="ARB_07466-like_C"/>
</dbReference>
<evidence type="ECO:0000256" key="1">
    <source>
        <dbReference type="SAM" id="SignalP"/>
    </source>
</evidence>
<feature type="chain" id="PRO_5013687012" description="ARB-07466-like C-terminal domain-containing protein" evidence="1">
    <location>
        <begin position="17"/>
        <end position="236"/>
    </location>
</feature>
<dbReference type="EMBL" id="CP134190">
    <property type="protein sequence ID" value="WPB06079.1"/>
    <property type="molecule type" value="Genomic_DNA"/>
</dbReference>
<dbReference type="Pfam" id="PF26571">
    <property type="entry name" value="VldE"/>
    <property type="match status" value="1"/>
</dbReference>
<feature type="signal peptide" evidence="1">
    <location>
        <begin position="1"/>
        <end position="16"/>
    </location>
</feature>
<reference evidence="4 6" key="2">
    <citation type="submission" date="2023-09" db="EMBL/GenBank/DDBJ databases">
        <title>Complete-Gapless Cercospora beticola genome.</title>
        <authorList>
            <person name="Wyatt N.A."/>
            <person name="Spanner R.E."/>
            <person name="Bolton M.D."/>
        </authorList>
    </citation>
    <scope>NUCLEOTIDE SEQUENCE [LARGE SCALE GENOMIC DNA]</scope>
    <source>
        <strain evidence="4">Cb09-40</strain>
    </source>
</reference>
<accession>A0A2G5HGH5</accession>
<dbReference type="Proteomes" id="UP000230605">
    <property type="component" value="Chromosome 7"/>
</dbReference>
<reference evidence="3 5" key="1">
    <citation type="submission" date="2015-10" db="EMBL/GenBank/DDBJ databases">
        <title>The cercosporin biosynthetic gene cluster was horizontally transferred to several fungal lineages and shown to be expanded in Cercospora beticola based on microsynteny with recipient genomes.</title>
        <authorList>
            <person name="De Jonge R."/>
            <person name="Ebert M.K."/>
            <person name="Suttle J.C."/>
            <person name="Jurick Ii W.M."/>
            <person name="Secor G.A."/>
            <person name="Thomma B.P."/>
            <person name="Van De Peer Y."/>
            <person name="Bolton M.D."/>
        </authorList>
    </citation>
    <scope>NUCLEOTIDE SEQUENCE [LARGE SCALE GENOMIC DNA]</scope>
    <source>
        <strain evidence="3 5">09-40</strain>
    </source>
</reference>
<dbReference type="Proteomes" id="UP001302367">
    <property type="component" value="Chromosome 7"/>
</dbReference>
<protein>
    <recommendedName>
        <fullName evidence="2">ARB-07466-like C-terminal domain-containing protein</fullName>
    </recommendedName>
</protein>
<evidence type="ECO:0000313" key="5">
    <source>
        <dbReference type="Proteomes" id="UP000230605"/>
    </source>
</evidence>
<evidence type="ECO:0000313" key="6">
    <source>
        <dbReference type="Proteomes" id="UP001302367"/>
    </source>
</evidence>
<gene>
    <name evidence="3" type="ORF">CB0940_09588</name>
    <name evidence="4" type="ORF">RHO25_010736</name>
</gene>
<evidence type="ECO:0000313" key="3">
    <source>
        <dbReference type="EMBL" id="PIA91638.1"/>
    </source>
</evidence>
<dbReference type="OrthoDB" id="2251794at2759"/>
<proteinExistence type="predicted"/>
<sequence>MRSTFFISALAAVASAAVNDPCYGPNGIAGVCIDSGACTSGGGTSIAGACPADAANVRCCFKPSCANGSSGNCRWRSDCAGSSVSGQCPGPAQMQCCSSNAQGWGGYNRPSVPGVGACKQVAVTGANTVINAFPGRIREIFCIRDCACGSGSDHCCGKAIDYMLSDGGGQASISGRQIAEWAMNNRGSLNMKYVIWGQRIWTPGRDAVTGWNNWRTQGDRGSITANHWDHVHISFN</sequence>
<keyword evidence="1" id="KW-0732">Signal</keyword>
<dbReference type="AlphaFoldDB" id="A0A2G5HGH5"/>
<keyword evidence="6" id="KW-1185">Reference proteome</keyword>
<evidence type="ECO:0000259" key="2">
    <source>
        <dbReference type="Pfam" id="PF26571"/>
    </source>
</evidence>